<evidence type="ECO:0000313" key="3">
    <source>
        <dbReference type="Proteomes" id="UP000078550"/>
    </source>
</evidence>
<reference evidence="3 4" key="1">
    <citation type="submission" date="2016-05" db="EMBL/GenBank/DDBJ databases">
        <authorList>
            <person name="Naeem Raeece"/>
        </authorList>
    </citation>
    <scope>NUCLEOTIDE SEQUENCE [LARGE SCALE GENOMIC DNA]</scope>
</reference>
<evidence type="ECO:0000313" key="2">
    <source>
        <dbReference type="EMBL" id="SBT37477.1"/>
    </source>
</evidence>
<protein>
    <submittedName>
        <fullName evidence="1">Uncharacterized protein</fullName>
    </submittedName>
</protein>
<proteinExistence type="predicted"/>
<dbReference type="Proteomes" id="UP000078550">
    <property type="component" value="Unassembled WGS sequence"/>
</dbReference>
<reference evidence="1" key="2">
    <citation type="submission" date="2016-05" db="EMBL/GenBank/DDBJ databases">
        <authorList>
            <person name="Lavstsen T."/>
            <person name="Jespersen J.S."/>
        </authorList>
    </citation>
    <scope>NUCLEOTIDE SEQUENCE [LARGE SCALE GENOMIC DNA]</scope>
</reference>
<dbReference type="EMBL" id="FLRD01000100">
    <property type="protein sequence ID" value="SBT36847.1"/>
    <property type="molecule type" value="Genomic_DNA"/>
</dbReference>
<dbReference type="AlphaFoldDB" id="A0A1A8YZ95"/>
<evidence type="ECO:0000313" key="4">
    <source>
        <dbReference type="Proteomes" id="UP000078555"/>
    </source>
</evidence>
<gene>
    <name evidence="1" type="ORF">POVWA1_034650</name>
    <name evidence="2" type="ORF">POVWA2_033830</name>
</gene>
<keyword evidence="4" id="KW-1185">Reference proteome</keyword>
<dbReference type="EMBL" id="FLRE01000129">
    <property type="protein sequence ID" value="SBT37477.1"/>
    <property type="molecule type" value="Genomic_DNA"/>
</dbReference>
<evidence type="ECO:0000313" key="1">
    <source>
        <dbReference type="EMBL" id="SBT36847.1"/>
    </source>
</evidence>
<organism evidence="1 4">
    <name type="scientific">Plasmodium ovale wallikeri</name>
    <dbReference type="NCBI Taxonomy" id="864142"/>
    <lineage>
        <taxon>Eukaryota</taxon>
        <taxon>Sar</taxon>
        <taxon>Alveolata</taxon>
        <taxon>Apicomplexa</taxon>
        <taxon>Aconoidasida</taxon>
        <taxon>Haemosporida</taxon>
        <taxon>Plasmodiidae</taxon>
        <taxon>Plasmodium</taxon>
        <taxon>Plasmodium (Plasmodium)</taxon>
    </lineage>
</organism>
<dbReference type="Proteomes" id="UP000078555">
    <property type="component" value="Unassembled WGS sequence"/>
</dbReference>
<accession>A0A1A8YZ95</accession>
<sequence length="116" mass="13193">MCSLYAHVSRIKLINYHYVCEFLQMSGSTILHRYQQLNTRGIIELYGASPKLFAKERSPLASSKKKAEHPFSGMSCAYECMCEQREPEKRVILQNCKGVFLSSQSSQQNGVVIQNV</sequence>
<name>A0A1A8YZ95_PLAOA</name>